<reference evidence="10" key="1">
    <citation type="journal article" date="2019" name="Int. J. Syst. Evol. Microbiol.">
        <title>The Global Catalogue of Microorganisms (GCM) 10K type strain sequencing project: providing services to taxonomists for standard genome sequencing and annotation.</title>
        <authorList>
            <consortium name="The Broad Institute Genomics Platform"/>
            <consortium name="The Broad Institute Genome Sequencing Center for Infectious Disease"/>
            <person name="Wu L."/>
            <person name="Ma J."/>
        </authorList>
    </citation>
    <scope>NUCLEOTIDE SEQUENCE [LARGE SCALE GENOMIC DNA]</scope>
    <source>
        <strain evidence="10">PJ61</strain>
    </source>
</reference>
<dbReference type="RefSeq" id="WP_286400565.1">
    <property type="nucleotide sequence ID" value="NZ_JBHSDQ010000005.1"/>
</dbReference>
<feature type="transmembrane region" description="Helical" evidence="8">
    <location>
        <begin position="124"/>
        <end position="144"/>
    </location>
</feature>
<feature type="transmembrane region" description="Helical" evidence="8">
    <location>
        <begin position="427"/>
        <end position="447"/>
    </location>
</feature>
<sequence length="511" mass="52854">MSTEQAKAGPVQAVKAGLKGGLAWGAAGVVAGRALQFLTMLVLARILAPEHFGALAVAQVIQTIAINVTELGATAALARADRDPREIAPTILTLGVATSAVITGAVIFFAPTLAAVLGDPGASGVIQILSITILLSGCSGVPAAMVWREYLQRPRAFVEIAGAVLTLAVAIPMAKNGLGAYALVWSRVAGQLLTTAGYWVITPVRFRPGFDRLAAGYVLRLGMPLALANLVVFATLNLDYVIVGRQLGPAQLGVYLLAFSLANLPSSLITAMIRTVALPTFGRLHKAGLLDRAAPDVLGLTAYLAMPISALLVGLAGPLVEVFYGSTWQGAPAAMVGLGIFGAGRIVSEILADLCVGGGRTTGLFWVQMLWLACLFPALLVGVTYTGVSGAGAAHAIVIWIAVLPVYFFLVGRIVKVSVKRMLAPSVTPLFAAIGTGAIGCLAAQWITPPFLALASGCLAGTVLYLALTLRAAKRTYLRLKQLSDAGAEKGERAEIDPATPPVTTTTSQTT</sequence>
<evidence type="ECO:0000313" key="10">
    <source>
        <dbReference type="Proteomes" id="UP001595778"/>
    </source>
</evidence>
<dbReference type="PANTHER" id="PTHR30250">
    <property type="entry name" value="PST FAMILY PREDICTED COLANIC ACID TRANSPORTER"/>
    <property type="match status" value="1"/>
</dbReference>
<dbReference type="PANTHER" id="PTHR30250:SF10">
    <property type="entry name" value="LIPOPOLYSACCHARIDE BIOSYNTHESIS PROTEIN WZXC"/>
    <property type="match status" value="1"/>
</dbReference>
<dbReference type="Proteomes" id="UP001595778">
    <property type="component" value="Unassembled WGS sequence"/>
</dbReference>
<gene>
    <name evidence="9" type="ORF">ACFO0G_13655</name>
</gene>
<comment type="subcellular location">
    <subcellularLocation>
        <location evidence="1">Cell membrane</location>
        <topology evidence="1">Multi-pass membrane protein</topology>
    </subcellularLocation>
</comment>
<dbReference type="Pfam" id="PF13440">
    <property type="entry name" value="Polysacc_synt_3"/>
    <property type="match status" value="1"/>
</dbReference>
<feature type="region of interest" description="Disordered" evidence="7">
    <location>
        <begin position="488"/>
        <end position="511"/>
    </location>
</feature>
<feature type="transmembrane region" description="Helical" evidence="8">
    <location>
        <begin position="21"/>
        <end position="48"/>
    </location>
</feature>
<keyword evidence="3" id="KW-1003">Cell membrane</keyword>
<evidence type="ECO:0000256" key="4">
    <source>
        <dbReference type="ARBA" id="ARBA00022692"/>
    </source>
</evidence>
<feature type="transmembrane region" description="Helical" evidence="8">
    <location>
        <begin position="364"/>
        <end position="387"/>
    </location>
</feature>
<name>A0ABV8WM45_9MICC</name>
<protein>
    <submittedName>
        <fullName evidence="9">Lipopolysaccharide biosynthesis protein</fullName>
    </submittedName>
</protein>
<evidence type="ECO:0000256" key="8">
    <source>
        <dbReference type="SAM" id="Phobius"/>
    </source>
</evidence>
<feature type="transmembrane region" description="Helical" evidence="8">
    <location>
        <begin position="213"/>
        <end position="234"/>
    </location>
</feature>
<feature type="transmembrane region" description="Helical" evidence="8">
    <location>
        <begin position="180"/>
        <end position="201"/>
    </location>
</feature>
<evidence type="ECO:0000256" key="6">
    <source>
        <dbReference type="ARBA" id="ARBA00023136"/>
    </source>
</evidence>
<feature type="transmembrane region" description="Helical" evidence="8">
    <location>
        <begin position="156"/>
        <end position="174"/>
    </location>
</feature>
<keyword evidence="6 8" id="KW-0472">Membrane</keyword>
<evidence type="ECO:0000256" key="5">
    <source>
        <dbReference type="ARBA" id="ARBA00022989"/>
    </source>
</evidence>
<dbReference type="CDD" id="cd13127">
    <property type="entry name" value="MATE_tuaB_like"/>
    <property type="match status" value="1"/>
</dbReference>
<evidence type="ECO:0000313" key="9">
    <source>
        <dbReference type="EMBL" id="MFC4397144.1"/>
    </source>
</evidence>
<evidence type="ECO:0000256" key="1">
    <source>
        <dbReference type="ARBA" id="ARBA00004651"/>
    </source>
</evidence>
<feature type="transmembrane region" description="Helical" evidence="8">
    <location>
        <begin position="332"/>
        <end position="352"/>
    </location>
</feature>
<accession>A0ABV8WM45</accession>
<feature type="compositionally biased region" description="Low complexity" evidence="7">
    <location>
        <begin position="502"/>
        <end position="511"/>
    </location>
</feature>
<comment type="caution">
    <text evidence="9">The sequence shown here is derived from an EMBL/GenBank/DDBJ whole genome shotgun (WGS) entry which is preliminary data.</text>
</comment>
<feature type="transmembrane region" description="Helical" evidence="8">
    <location>
        <begin position="254"/>
        <end position="276"/>
    </location>
</feature>
<feature type="transmembrane region" description="Helical" evidence="8">
    <location>
        <begin position="393"/>
        <end position="415"/>
    </location>
</feature>
<evidence type="ECO:0000256" key="3">
    <source>
        <dbReference type="ARBA" id="ARBA00022475"/>
    </source>
</evidence>
<keyword evidence="10" id="KW-1185">Reference proteome</keyword>
<keyword evidence="5 8" id="KW-1133">Transmembrane helix</keyword>
<dbReference type="InterPro" id="IPR050833">
    <property type="entry name" value="Poly_Biosynth_Transport"/>
</dbReference>
<keyword evidence="4 8" id="KW-0812">Transmembrane</keyword>
<feature type="transmembrane region" description="Helical" evidence="8">
    <location>
        <begin position="453"/>
        <end position="473"/>
    </location>
</feature>
<proteinExistence type="inferred from homology"/>
<comment type="similarity">
    <text evidence="2">Belongs to the polysaccharide synthase family.</text>
</comment>
<feature type="transmembrane region" description="Helical" evidence="8">
    <location>
        <begin position="54"/>
        <end position="78"/>
    </location>
</feature>
<evidence type="ECO:0000256" key="7">
    <source>
        <dbReference type="SAM" id="MobiDB-lite"/>
    </source>
</evidence>
<feature type="transmembrane region" description="Helical" evidence="8">
    <location>
        <begin position="90"/>
        <end position="118"/>
    </location>
</feature>
<feature type="transmembrane region" description="Helical" evidence="8">
    <location>
        <begin position="297"/>
        <end position="320"/>
    </location>
</feature>
<dbReference type="EMBL" id="JBHSDQ010000005">
    <property type="protein sequence ID" value="MFC4397144.1"/>
    <property type="molecule type" value="Genomic_DNA"/>
</dbReference>
<evidence type="ECO:0000256" key="2">
    <source>
        <dbReference type="ARBA" id="ARBA00007430"/>
    </source>
</evidence>
<organism evidence="9 10">
    <name type="scientific">Arthrobacter sedimenti</name>
    <dbReference type="NCBI Taxonomy" id="2694931"/>
    <lineage>
        <taxon>Bacteria</taxon>
        <taxon>Bacillati</taxon>
        <taxon>Actinomycetota</taxon>
        <taxon>Actinomycetes</taxon>
        <taxon>Micrococcales</taxon>
        <taxon>Micrococcaceae</taxon>
        <taxon>Arthrobacter</taxon>
    </lineage>
</organism>